<keyword evidence="1" id="KW-0175">Coiled coil</keyword>
<dbReference type="AlphaFoldDB" id="A0A1J4KM29"/>
<dbReference type="VEuPathDB" id="TrichDB:TRFO_18377"/>
<dbReference type="Proteomes" id="UP000179807">
    <property type="component" value="Unassembled WGS sequence"/>
</dbReference>
<accession>A0A1J4KM29</accession>
<dbReference type="GeneID" id="94834853"/>
<evidence type="ECO:0000313" key="2">
    <source>
        <dbReference type="EMBL" id="OHT11992.1"/>
    </source>
</evidence>
<keyword evidence="3" id="KW-1185">Reference proteome</keyword>
<organism evidence="2 3">
    <name type="scientific">Tritrichomonas foetus</name>
    <dbReference type="NCBI Taxonomy" id="1144522"/>
    <lineage>
        <taxon>Eukaryota</taxon>
        <taxon>Metamonada</taxon>
        <taxon>Parabasalia</taxon>
        <taxon>Tritrichomonadida</taxon>
        <taxon>Tritrichomonadidae</taxon>
        <taxon>Tritrichomonas</taxon>
    </lineage>
</organism>
<gene>
    <name evidence="2" type="ORF">TRFO_18377</name>
</gene>
<proteinExistence type="predicted"/>
<dbReference type="EMBL" id="MLAK01000574">
    <property type="protein sequence ID" value="OHT11992.1"/>
    <property type="molecule type" value="Genomic_DNA"/>
</dbReference>
<protein>
    <submittedName>
        <fullName evidence="2">Uncharacterized protein</fullName>
    </submittedName>
</protein>
<comment type="caution">
    <text evidence="2">The sequence shown here is derived from an EMBL/GenBank/DDBJ whole genome shotgun (WGS) entry which is preliminary data.</text>
</comment>
<feature type="coiled-coil region" evidence="1">
    <location>
        <begin position="555"/>
        <end position="679"/>
    </location>
</feature>
<reference evidence="2" key="1">
    <citation type="submission" date="2016-10" db="EMBL/GenBank/DDBJ databases">
        <authorList>
            <person name="Benchimol M."/>
            <person name="Almeida L.G."/>
            <person name="Vasconcelos A.T."/>
            <person name="Perreira-Neves A."/>
            <person name="Rosa I.A."/>
            <person name="Tasca T."/>
            <person name="Bogo M.R."/>
            <person name="de Souza W."/>
        </authorList>
    </citation>
    <scope>NUCLEOTIDE SEQUENCE [LARGE SCALE GENOMIC DNA]</scope>
    <source>
        <strain evidence="2">K</strain>
    </source>
</reference>
<evidence type="ECO:0000256" key="1">
    <source>
        <dbReference type="SAM" id="Coils"/>
    </source>
</evidence>
<sequence>MENSNEYRQIVQTLEAIHHEVKENERKLRIGREEVRKVINLIPRKEQIVSELKNRLDELKEINYEKQSIKNQLITEKIQIANQITKIAELTEIFSSQNSFHGNAIFDANKSIPRDIQNRIDIKIDELIQTLCSEYSQSSENYSQQLFELHKINESLSREIEILQLLNAKKFKPPNNFDIYLDEFCQRYVPENQNGFQSFQEIPIIKNSYRNNSSADEQNKIELDQVLTEFPEHEQINLEDVQNQMVSFIKKYKQQNGFIKSSYYSQVEFLNQITGILKSRTNEDDTISSIEDRLQHQLKLMRDVGECEEPCCKPLQIPETQRDECQIKPLTDVLSHFDIFCKQVDEIMEKRRLDSAVSIDIPPFGISRMPKHIRNFKPSEDLVKFADNMKELIESTKKMIPLQAMQAITSTHREFLNQTDEYYPQNIPNEIPIPQMTSIVDKVDLSSLDYFQETVNRKLPSLFTNNSNGKRYYLEVPEVTEEVFHEKFEDVVIDSKLEARVEYTNALLRSLVNTINDPVPTFDLPDLINDNSQKFSNETLIHNVNEVLSPKQQTIQFLNDEIQKITNKIKEIDQQLQTDDEITAEGESLLLLIRKNEEIESENKKLDEKINSFVNEIKSLKLEKAKIDSENVILRQEISEFTVDEEMIEQKEKELEDKMSKLKEKKENWEEELELRRQLQGSLND</sequence>
<evidence type="ECO:0000313" key="3">
    <source>
        <dbReference type="Proteomes" id="UP000179807"/>
    </source>
</evidence>
<dbReference type="RefSeq" id="XP_068365128.1">
    <property type="nucleotide sequence ID" value="XM_068500149.1"/>
</dbReference>
<name>A0A1J4KM29_9EUKA</name>